<dbReference type="AlphaFoldDB" id="A0A848J0K8"/>
<proteinExistence type="predicted"/>
<reference evidence="1 2" key="1">
    <citation type="submission" date="2020-04" db="EMBL/GenBank/DDBJ databases">
        <title>Flammeovirgaceae bacterium KN852 isolated from deep sea.</title>
        <authorList>
            <person name="Zhang D.-C."/>
        </authorList>
    </citation>
    <scope>NUCLEOTIDE SEQUENCE [LARGE SCALE GENOMIC DNA]</scope>
    <source>
        <strain evidence="1 2">KN852</strain>
    </source>
</reference>
<dbReference type="Pfam" id="PF09630">
    <property type="entry name" value="DUF2024"/>
    <property type="match status" value="1"/>
</dbReference>
<dbReference type="RefSeq" id="WP_169681305.1">
    <property type="nucleotide sequence ID" value="NZ_JABBNU010000006.1"/>
</dbReference>
<protein>
    <submittedName>
        <fullName evidence="1">DUF2024 family protein</fullName>
    </submittedName>
</protein>
<dbReference type="InterPro" id="IPR018592">
    <property type="entry name" value="DUF2024"/>
</dbReference>
<keyword evidence="2" id="KW-1185">Reference proteome</keyword>
<accession>A0A848J0K8</accession>
<dbReference type="SUPFAM" id="SSF160766">
    <property type="entry name" value="NE1680-like"/>
    <property type="match status" value="1"/>
</dbReference>
<name>A0A848J0K8_9BACT</name>
<organism evidence="1 2">
    <name type="scientific">Marinigracilibium pacificum</name>
    <dbReference type="NCBI Taxonomy" id="2729599"/>
    <lineage>
        <taxon>Bacteria</taxon>
        <taxon>Pseudomonadati</taxon>
        <taxon>Bacteroidota</taxon>
        <taxon>Cytophagia</taxon>
        <taxon>Cytophagales</taxon>
        <taxon>Flammeovirgaceae</taxon>
        <taxon>Marinigracilibium</taxon>
    </lineage>
</organism>
<dbReference type="Proteomes" id="UP000559010">
    <property type="component" value="Unassembled WGS sequence"/>
</dbReference>
<dbReference type="Gene3D" id="3.10.510.10">
    <property type="entry name" value="NE1680-like"/>
    <property type="match status" value="1"/>
</dbReference>
<dbReference type="InterPro" id="IPR023122">
    <property type="entry name" value="NE1680-like_sf"/>
</dbReference>
<dbReference type="EMBL" id="JABBNU010000006">
    <property type="protein sequence ID" value="NMM48898.1"/>
    <property type="molecule type" value="Genomic_DNA"/>
</dbReference>
<evidence type="ECO:0000313" key="1">
    <source>
        <dbReference type="EMBL" id="NMM48898.1"/>
    </source>
</evidence>
<gene>
    <name evidence="1" type="ORF">HH304_10850</name>
</gene>
<evidence type="ECO:0000313" key="2">
    <source>
        <dbReference type="Proteomes" id="UP000559010"/>
    </source>
</evidence>
<comment type="caution">
    <text evidence="1">The sequence shown here is derived from an EMBL/GenBank/DDBJ whole genome shotgun (WGS) entry which is preliminary data.</text>
</comment>
<sequence length="87" mass="10012">MKVAVWDTYVTRKDGTIMHFDIIVPAEMKNKETVYDYGKTYLDTKGQSGQSLSTKECTFCHVETIKPDWELSIVKNGYHIFEINNCG</sequence>